<dbReference type="Pfam" id="PF14416">
    <property type="entry name" value="PMR5N"/>
    <property type="match status" value="1"/>
</dbReference>
<evidence type="ECO:0000313" key="11">
    <source>
        <dbReference type="Proteomes" id="UP000655225"/>
    </source>
</evidence>
<dbReference type="PANTHER" id="PTHR32285">
    <property type="entry name" value="PROTEIN TRICHOME BIREFRINGENCE-LIKE 9-RELATED"/>
    <property type="match status" value="1"/>
</dbReference>
<dbReference type="PANTHER" id="PTHR32285:SF213">
    <property type="entry name" value="PROTEIN TRICHOME BIREFRINGENCE-LIKE 11"/>
    <property type="match status" value="1"/>
</dbReference>
<dbReference type="OrthoDB" id="630188at2759"/>
<reference evidence="10 11" key="1">
    <citation type="submission" date="2020-04" db="EMBL/GenBank/DDBJ databases">
        <title>Plant Genome Project.</title>
        <authorList>
            <person name="Zhang R.-G."/>
        </authorList>
    </citation>
    <scope>NUCLEOTIDE SEQUENCE [LARGE SCALE GENOMIC DNA]</scope>
    <source>
        <strain evidence="10">YNK0</strain>
        <tissue evidence="10">Leaf</tissue>
    </source>
</reference>
<dbReference type="GO" id="GO:0016020">
    <property type="term" value="C:membrane"/>
    <property type="evidence" value="ECO:0007669"/>
    <property type="project" value="UniProtKB-SubCell"/>
</dbReference>
<name>A0A834YUD1_TETSI</name>
<feature type="transmembrane region" description="Helical" evidence="7">
    <location>
        <begin position="32"/>
        <end position="51"/>
    </location>
</feature>
<evidence type="ECO:0008006" key="12">
    <source>
        <dbReference type="Google" id="ProtNLM"/>
    </source>
</evidence>
<evidence type="ECO:0000256" key="7">
    <source>
        <dbReference type="SAM" id="Phobius"/>
    </source>
</evidence>
<evidence type="ECO:0000256" key="5">
    <source>
        <dbReference type="ARBA" id="ARBA00022989"/>
    </source>
</evidence>
<keyword evidence="6 7" id="KW-0472">Membrane</keyword>
<dbReference type="GO" id="GO:0016413">
    <property type="term" value="F:O-acetyltransferase activity"/>
    <property type="evidence" value="ECO:0007669"/>
    <property type="project" value="InterPro"/>
</dbReference>
<evidence type="ECO:0000256" key="6">
    <source>
        <dbReference type="ARBA" id="ARBA00023136"/>
    </source>
</evidence>
<gene>
    <name evidence="10" type="ORF">HHK36_020645</name>
</gene>
<dbReference type="GO" id="GO:0005794">
    <property type="term" value="C:Golgi apparatus"/>
    <property type="evidence" value="ECO:0007669"/>
    <property type="project" value="TreeGrafter"/>
</dbReference>
<dbReference type="AlphaFoldDB" id="A0A834YUD1"/>
<accession>A0A834YUD1</accession>
<dbReference type="InterPro" id="IPR026057">
    <property type="entry name" value="TBL_C"/>
</dbReference>
<protein>
    <recommendedName>
        <fullName evidence="12">Trichome birefringence-like N-terminal domain-containing protein</fullName>
    </recommendedName>
</protein>
<dbReference type="Pfam" id="PF13839">
    <property type="entry name" value="PC-Esterase"/>
    <property type="match status" value="1"/>
</dbReference>
<evidence type="ECO:0000256" key="2">
    <source>
        <dbReference type="ARBA" id="ARBA00007727"/>
    </source>
</evidence>
<comment type="caution">
    <text evidence="10">The sequence shown here is derived from an EMBL/GenBank/DDBJ whole genome shotgun (WGS) entry which is preliminary data.</text>
</comment>
<sequence length="452" mass="52185">MTKRQSSQDPETMPYLNVLKKLKRLKPLEPSLGILGLFFVTACFICCFFYLDYRVVTRGFRFHGLSERFLFLGLDGSGEDKRVEFLGERGGLCDLFNGEWVWDETYPLYQSKDCRLLDEGFRCSENGRPDNFYTKWRWQPKDCNLPRFDANKMLEKLRNRRLVFVGDSIGRNQWESFLCMLSSGIPDKDSIYEVNGSPITKHKGFLVFKFKDFNCTVEYYRSPFLVPQSRAPAGAPKKVRTTLKLDQMDWTSVQWRDADVLVFNTGHWWNYEKTIRGGCYFQDGSEVKKDMSVESAYRRSIETVVDWIGSEVNTSKTHVFFRTYAPVHFRGGDWKTGGSCHLETLPDLGSFLVSSQTLARSNVVIDVLSERSNKSQVMELDLLNVTNMTSRRKDGHSSLYYMGPGGPAPLHRQDCSHWCLPGVPDAWNELLYALFLKWEASRTQNSTTHTQT</sequence>
<dbReference type="OMA" id="LEPINHV"/>
<dbReference type="InterPro" id="IPR029962">
    <property type="entry name" value="TBL"/>
</dbReference>
<keyword evidence="4" id="KW-0735">Signal-anchor</keyword>
<keyword evidence="3 7" id="KW-0812">Transmembrane</keyword>
<evidence type="ECO:0000313" key="10">
    <source>
        <dbReference type="EMBL" id="KAF8394437.1"/>
    </source>
</evidence>
<evidence type="ECO:0000259" key="9">
    <source>
        <dbReference type="Pfam" id="PF14416"/>
    </source>
</evidence>
<comment type="similarity">
    <text evidence="2">Belongs to the PC-esterase family. TBL subfamily.</text>
</comment>
<keyword evidence="5 7" id="KW-1133">Transmembrane helix</keyword>
<proteinExistence type="inferred from homology"/>
<dbReference type="Proteomes" id="UP000655225">
    <property type="component" value="Unassembled WGS sequence"/>
</dbReference>
<evidence type="ECO:0000259" key="8">
    <source>
        <dbReference type="Pfam" id="PF13839"/>
    </source>
</evidence>
<evidence type="ECO:0000256" key="3">
    <source>
        <dbReference type="ARBA" id="ARBA00022692"/>
    </source>
</evidence>
<feature type="domain" description="Trichome birefringence-like C-terminal" evidence="8">
    <location>
        <begin position="145"/>
        <end position="433"/>
    </location>
</feature>
<organism evidence="10 11">
    <name type="scientific">Tetracentron sinense</name>
    <name type="common">Spur-leaf</name>
    <dbReference type="NCBI Taxonomy" id="13715"/>
    <lineage>
        <taxon>Eukaryota</taxon>
        <taxon>Viridiplantae</taxon>
        <taxon>Streptophyta</taxon>
        <taxon>Embryophyta</taxon>
        <taxon>Tracheophyta</taxon>
        <taxon>Spermatophyta</taxon>
        <taxon>Magnoliopsida</taxon>
        <taxon>Trochodendrales</taxon>
        <taxon>Trochodendraceae</taxon>
        <taxon>Tetracentron</taxon>
    </lineage>
</organism>
<keyword evidence="11" id="KW-1185">Reference proteome</keyword>
<dbReference type="EMBL" id="JABCRI010000014">
    <property type="protein sequence ID" value="KAF8394437.1"/>
    <property type="molecule type" value="Genomic_DNA"/>
</dbReference>
<feature type="domain" description="Trichome birefringence-like N-terminal" evidence="9">
    <location>
        <begin position="93"/>
        <end position="144"/>
    </location>
</feature>
<evidence type="ECO:0000256" key="4">
    <source>
        <dbReference type="ARBA" id="ARBA00022968"/>
    </source>
</evidence>
<evidence type="ECO:0000256" key="1">
    <source>
        <dbReference type="ARBA" id="ARBA00004167"/>
    </source>
</evidence>
<dbReference type="InterPro" id="IPR025846">
    <property type="entry name" value="TBL_N"/>
</dbReference>
<comment type="subcellular location">
    <subcellularLocation>
        <location evidence="1">Membrane</location>
        <topology evidence="1">Single-pass membrane protein</topology>
    </subcellularLocation>
</comment>